<proteinExistence type="predicted"/>
<organism evidence="1">
    <name type="scientific">Schistosoma haematobium</name>
    <name type="common">Blood fluke</name>
    <dbReference type="NCBI Taxonomy" id="6185"/>
    <lineage>
        <taxon>Eukaryota</taxon>
        <taxon>Metazoa</taxon>
        <taxon>Spiralia</taxon>
        <taxon>Lophotrochozoa</taxon>
        <taxon>Platyhelminthes</taxon>
        <taxon>Trematoda</taxon>
        <taxon>Digenea</taxon>
        <taxon>Strigeidida</taxon>
        <taxon>Schistosomatoidea</taxon>
        <taxon>Schistosomatidae</taxon>
        <taxon>Schistosoma</taxon>
    </lineage>
</organism>
<reference evidence="1" key="1">
    <citation type="journal article" date="2012" name="Nat. Genet.">
        <title>Whole-genome sequence of Schistosoma haematobium.</title>
        <authorList>
            <person name="Young N.D."/>
            <person name="Jex A.R."/>
            <person name="Li B."/>
            <person name="Liu S."/>
            <person name="Yang L."/>
            <person name="Xiong Z."/>
            <person name="Li Y."/>
            <person name="Cantacessi C."/>
            <person name="Hall R.S."/>
            <person name="Xu X."/>
            <person name="Chen F."/>
            <person name="Wu X."/>
            <person name="Zerlotini A."/>
            <person name="Oliveira G."/>
            <person name="Hofmann A."/>
            <person name="Zhang G."/>
            <person name="Fang X."/>
            <person name="Kang Y."/>
            <person name="Campbell B.E."/>
            <person name="Loukas A."/>
            <person name="Ranganathan S."/>
            <person name="Rollinson D."/>
            <person name="Rinaldi G."/>
            <person name="Brindley P.J."/>
            <person name="Yang H."/>
            <person name="Wang J."/>
            <person name="Wang J."/>
            <person name="Gasser R.B."/>
        </authorList>
    </citation>
    <scope>NUCLEOTIDE SEQUENCE [LARGE SCALE GENOMIC DNA]</scope>
</reference>
<accession>A0A094ZJM0</accession>
<gene>
    <name evidence="1" type="ORF">MS3_02995</name>
</gene>
<sequence>MDMLEYILSISNGSIRSHAYNHKIVRFNSRSGNNSLNQSTINKDPPEEKSNESTVYNQYWSTNDLLSFECGSNDNEKWHHSNETEYHRANLDDRLGVNFNSGIFDWSQSESWLIVQNAIINTILCKPNLDISEAVRNMRSSFYAMASVQTNICKVLYSSIVNVKYP</sequence>
<protein>
    <submittedName>
        <fullName evidence="1">Uncharacterized protein</fullName>
    </submittedName>
</protein>
<dbReference type="EMBL" id="KL250633">
    <property type="protein sequence ID" value="KGB34765.1"/>
    <property type="molecule type" value="Genomic_DNA"/>
</dbReference>
<evidence type="ECO:0000313" key="1">
    <source>
        <dbReference type="EMBL" id="KGB34765.1"/>
    </source>
</evidence>
<dbReference type="AlphaFoldDB" id="A0A094ZJM0"/>
<name>A0A094ZJM0_SCHHA</name>